<keyword evidence="1" id="KW-0812">Transmembrane</keyword>
<keyword evidence="1" id="KW-0472">Membrane</keyword>
<accession>A0A2P2NHG6</accession>
<dbReference type="EMBL" id="GGEC01061433">
    <property type="protein sequence ID" value="MBX41917.1"/>
    <property type="molecule type" value="Transcribed_RNA"/>
</dbReference>
<evidence type="ECO:0000313" key="2">
    <source>
        <dbReference type="EMBL" id="MBX41917.1"/>
    </source>
</evidence>
<feature type="transmembrane region" description="Helical" evidence="1">
    <location>
        <begin position="6"/>
        <end position="25"/>
    </location>
</feature>
<sequence length="43" mass="5172">MAKVIVCTNILLPNLLILVLLYHRLWRWQNRAVKGNLFWEILP</sequence>
<name>A0A2P2NHG6_RHIMU</name>
<keyword evidence="1" id="KW-1133">Transmembrane helix</keyword>
<organism evidence="2">
    <name type="scientific">Rhizophora mucronata</name>
    <name type="common">Asiatic mangrove</name>
    <dbReference type="NCBI Taxonomy" id="61149"/>
    <lineage>
        <taxon>Eukaryota</taxon>
        <taxon>Viridiplantae</taxon>
        <taxon>Streptophyta</taxon>
        <taxon>Embryophyta</taxon>
        <taxon>Tracheophyta</taxon>
        <taxon>Spermatophyta</taxon>
        <taxon>Magnoliopsida</taxon>
        <taxon>eudicotyledons</taxon>
        <taxon>Gunneridae</taxon>
        <taxon>Pentapetalae</taxon>
        <taxon>rosids</taxon>
        <taxon>fabids</taxon>
        <taxon>Malpighiales</taxon>
        <taxon>Rhizophoraceae</taxon>
        <taxon>Rhizophora</taxon>
    </lineage>
</organism>
<reference evidence="2" key="1">
    <citation type="submission" date="2018-02" db="EMBL/GenBank/DDBJ databases">
        <title>Rhizophora mucronata_Transcriptome.</title>
        <authorList>
            <person name="Meera S.P."/>
            <person name="Sreeshan A."/>
            <person name="Augustine A."/>
        </authorList>
    </citation>
    <scope>NUCLEOTIDE SEQUENCE</scope>
    <source>
        <tissue evidence="2">Leaf</tissue>
    </source>
</reference>
<dbReference type="AlphaFoldDB" id="A0A2P2NHG6"/>
<protein>
    <submittedName>
        <fullName evidence="2">Uncharacterized protein</fullName>
    </submittedName>
</protein>
<evidence type="ECO:0000256" key="1">
    <source>
        <dbReference type="SAM" id="Phobius"/>
    </source>
</evidence>
<proteinExistence type="predicted"/>